<organism evidence="1 2">
    <name type="scientific">Vermiconidia calcicola</name>
    <dbReference type="NCBI Taxonomy" id="1690605"/>
    <lineage>
        <taxon>Eukaryota</taxon>
        <taxon>Fungi</taxon>
        <taxon>Dikarya</taxon>
        <taxon>Ascomycota</taxon>
        <taxon>Pezizomycotina</taxon>
        <taxon>Dothideomycetes</taxon>
        <taxon>Dothideomycetidae</taxon>
        <taxon>Mycosphaerellales</taxon>
        <taxon>Extremaceae</taxon>
        <taxon>Vermiconidia</taxon>
    </lineage>
</organism>
<proteinExistence type="predicted"/>
<dbReference type="Proteomes" id="UP001281147">
    <property type="component" value="Unassembled WGS sequence"/>
</dbReference>
<comment type="caution">
    <text evidence="1">The sequence shown here is derived from an EMBL/GenBank/DDBJ whole genome shotgun (WGS) entry which is preliminary data.</text>
</comment>
<keyword evidence="2" id="KW-1185">Reference proteome</keyword>
<gene>
    <name evidence="1" type="ORF">LTR37_002945</name>
</gene>
<dbReference type="EMBL" id="JAUTXU010000016">
    <property type="protein sequence ID" value="KAK3721780.1"/>
    <property type="molecule type" value="Genomic_DNA"/>
</dbReference>
<reference evidence="1" key="1">
    <citation type="submission" date="2023-07" db="EMBL/GenBank/DDBJ databases">
        <title>Black Yeasts Isolated from many extreme environments.</title>
        <authorList>
            <person name="Coleine C."/>
            <person name="Stajich J.E."/>
            <person name="Selbmann L."/>
        </authorList>
    </citation>
    <scope>NUCLEOTIDE SEQUENCE</scope>
    <source>
        <strain evidence="1">CCFEE 5714</strain>
    </source>
</reference>
<name>A0ACC3NRT6_9PEZI</name>
<protein>
    <submittedName>
        <fullName evidence="1">Uncharacterized protein</fullName>
    </submittedName>
</protein>
<evidence type="ECO:0000313" key="1">
    <source>
        <dbReference type="EMBL" id="KAK3721780.1"/>
    </source>
</evidence>
<sequence length="327" mass="37734">MALNRLWQVPNRTLLPQIQSTHTFVPSNYQEEQLAGQVGPSLFFSITCMPQHAQFSFEELRLNDYQHERGVLTRTETNNSFTPEGNGLAFARVPPVPPLGFTWNGVCRTSAKDVIRLGADIITFSVSKGPPQNFVIHENIIRPRSEFVRLALSKDWKEARERKFNLPDDWPEAFELYQHWLYLNNIPSDSFGDTIKDAREYELLVHSYILGEKMMDSQFKDAIIDSIIHKLCRSSFFDPRLTNTVYENTPANSSLRRLWQDIYVWSGNPDWLDESTLGDFIHAEFTLDLSRYQMNLNRGVGPTSAPYVGLLCTYHEHANGECHRSWT</sequence>
<evidence type="ECO:0000313" key="2">
    <source>
        <dbReference type="Proteomes" id="UP001281147"/>
    </source>
</evidence>
<accession>A0ACC3NRT6</accession>